<proteinExistence type="predicted"/>
<keyword evidence="2" id="KW-1185">Reference proteome</keyword>
<evidence type="ECO:0000313" key="1">
    <source>
        <dbReference type="EMBL" id="ANH51705.1"/>
    </source>
</evidence>
<protein>
    <submittedName>
        <fullName evidence="1">Uncharacterized protein</fullName>
    </submittedName>
</protein>
<evidence type="ECO:0000313" key="2">
    <source>
        <dbReference type="Proteomes" id="UP000222975"/>
    </source>
</evidence>
<organism evidence="1 2">
    <name type="scientific">Erwinia phage vB_EamM_Simmy50</name>
    <dbReference type="NCBI Taxonomy" id="1815988"/>
    <lineage>
        <taxon>Viruses</taxon>
        <taxon>Duplodnaviria</taxon>
        <taxon>Heunggongvirae</taxon>
        <taxon>Uroviricota</taxon>
        <taxon>Caudoviricetes</taxon>
        <taxon>Chimalliviridae</taxon>
        <taxon>Agricanvirus</taxon>
        <taxon>Agricanvirus simmy50</taxon>
    </lineage>
</organism>
<dbReference type="Proteomes" id="UP000222975">
    <property type="component" value="Segment"/>
</dbReference>
<dbReference type="EMBL" id="KU886223">
    <property type="protein sequence ID" value="ANH51705.1"/>
    <property type="molecule type" value="Genomic_DNA"/>
</dbReference>
<name>A0A173GDX2_9CAUD</name>
<gene>
    <name evidence="1" type="ORF">SIMMY50_246</name>
</gene>
<accession>A0A173GDX2</accession>
<reference evidence="2" key="1">
    <citation type="submission" date="2016-03" db="EMBL/GenBank/DDBJ databases">
        <authorList>
            <person name="Sharma R."/>
            <person name="Simister A.R."/>
            <person name="Berg J.A."/>
            <person name="Jensen G.L."/>
            <person name="Keele B.R."/>
            <person name="Ward M.E.H."/>
            <person name="Breakwell D.P."/>
            <person name="Hope S."/>
            <person name="Grose J.H."/>
        </authorList>
    </citation>
    <scope>NUCLEOTIDE SEQUENCE [LARGE SCALE GENOMIC DNA]</scope>
</reference>
<sequence length="65" mass="7522">MKVAQSKLGYAIMTGRVIRQAVCDECEADERIEPLQVNYAKPYIVLWLCPRCHADWYLTNEPAYS</sequence>